<proteinExistence type="predicted"/>
<accession>A0ABU5XMA7</accession>
<organism evidence="1 2">
    <name type="scientific">[Mycobacterium] crassicus</name>
    <dbReference type="NCBI Taxonomy" id="2872309"/>
    <lineage>
        <taxon>Bacteria</taxon>
        <taxon>Bacillati</taxon>
        <taxon>Actinomycetota</taxon>
        <taxon>Actinomycetes</taxon>
        <taxon>Mycobacteriales</taxon>
        <taxon>Mycobacteriaceae</taxon>
        <taxon>Mycolicibacter</taxon>
    </lineage>
</organism>
<gene>
    <name evidence="1" type="ORF">K6T79_20575</name>
</gene>
<name>A0ABU5XMA7_9MYCO</name>
<evidence type="ECO:0000313" key="1">
    <source>
        <dbReference type="EMBL" id="MEB3023423.1"/>
    </source>
</evidence>
<comment type="caution">
    <text evidence="1">The sequence shown here is derived from an EMBL/GenBank/DDBJ whole genome shotgun (WGS) entry which is preliminary data.</text>
</comment>
<sequence length="223" mass="23860">MAAIQSTKALVDDPVGGLLTVTEGMMHYLTRCCGASAKGSADGLVMCRACHGDVGPELRAAWMLDDNESWAWYQDRLSAYYGDQASLVANQIRQQAIERTHAATMALAEMVNSVMADVQSVGALVDDPVAGLLTVTEGMMHYLTRCCGASAEGSAYGVSGVVCRACDRDVAAELVAAWTVDDDQSWAQYQDRLSAYYGSQASLVVNQIRQRAIERTNMASSAA</sequence>
<reference evidence="1 2" key="1">
    <citation type="submission" date="2023-12" db="EMBL/GenBank/DDBJ databases">
        <title>Description of new species of Mycobacterium terrae complex isolated from sewage at the Sao Paulo Zoological Park Foundation in Brazil.</title>
        <authorList>
            <person name="Romagnoli C.L."/>
            <person name="Conceicao E.C."/>
            <person name="Machado E."/>
            <person name="Barreto L.B.P.F."/>
            <person name="Sharma A."/>
            <person name="Silva N.M."/>
            <person name="Marques L.E."/>
            <person name="Juliana M.A."/>
            <person name="Lourenco M.C.S."/>
            <person name="Digiampietri L.A."/>
            <person name="Suffys P.N."/>
            <person name="Viana-Niero C."/>
        </authorList>
    </citation>
    <scope>NUCLEOTIDE SEQUENCE [LARGE SCALE GENOMIC DNA]</scope>
    <source>
        <strain evidence="1 2">MYC098</strain>
    </source>
</reference>
<dbReference type="Proteomes" id="UP001299596">
    <property type="component" value="Unassembled WGS sequence"/>
</dbReference>
<evidence type="ECO:0000313" key="2">
    <source>
        <dbReference type="Proteomes" id="UP001299596"/>
    </source>
</evidence>
<keyword evidence="2" id="KW-1185">Reference proteome</keyword>
<dbReference type="RefSeq" id="WP_329780422.1">
    <property type="nucleotide sequence ID" value="NZ_JAYJJR010000016.1"/>
</dbReference>
<protein>
    <submittedName>
        <fullName evidence="1">Uncharacterized protein</fullName>
    </submittedName>
</protein>
<dbReference type="EMBL" id="JAYJJR010000016">
    <property type="protein sequence ID" value="MEB3023423.1"/>
    <property type="molecule type" value="Genomic_DNA"/>
</dbReference>